<dbReference type="AlphaFoldDB" id="A0A1T5PBS6"/>
<protein>
    <submittedName>
        <fullName evidence="1">Uncharacterized protein</fullName>
    </submittedName>
</protein>
<reference evidence="1 2" key="1">
    <citation type="submission" date="2017-02" db="EMBL/GenBank/DDBJ databases">
        <authorList>
            <person name="Peterson S.W."/>
        </authorList>
    </citation>
    <scope>NUCLEOTIDE SEQUENCE [LARGE SCALE GENOMIC DNA]</scope>
    <source>
        <strain evidence="1 2">DSM 18108</strain>
    </source>
</reference>
<gene>
    <name evidence="1" type="ORF">SAMN05660461_6099</name>
</gene>
<proteinExistence type="predicted"/>
<evidence type="ECO:0000313" key="2">
    <source>
        <dbReference type="Proteomes" id="UP000190166"/>
    </source>
</evidence>
<accession>A0A1T5PBS6</accession>
<keyword evidence="2" id="KW-1185">Reference proteome</keyword>
<dbReference type="Proteomes" id="UP000190166">
    <property type="component" value="Unassembled WGS sequence"/>
</dbReference>
<dbReference type="EMBL" id="FUZZ01000006">
    <property type="protein sequence ID" value="SKD10195.1"/>
    <property type="molecule type" value="Genomic_DNA"/>
</dbReference>
<sequence>MPILFNPLKHHLSALQQTLSQSDPAEINTRLLSLGGSQMDMYAGPLAMEAIFDEIRTQLKRAGVDTREAYEVLLAKSDGYATVVLSDTSVWILRLAGDKANYIHVHPGRYSPHTFRVKASALKTALAYWIASQHHLLTGNLLEDLNGLRKGLRLSPLRSTDESGHILEIIALLKRG</sequence>
<evidence type="ECO:0000313" key="1">
    <source>
        <dbReference type="EMBL" id="SKD10195.1"/>
    </source>
</evidence>
<name>A0A1T5PBS6_9BACT</name>
<organism evidence="1 2">
    <name type="scientific">Chitinophaga ginsengisegetis</name>
    <dbReference type="NCBI Taxonomy" id="393003"/>
    <lineage>
        <taxon>Bacteria</taxon>
        <taxon>Pseudomonadati</taxon>
        <taxon>Bacteroidota</taxon>
        <taxon>Chitinophagia</taxon>
        <taxon>Chitinophagales</taxon>
        <taxon>Chitinophagaceae</taxon>
        <taxon>Chitinophaga</taxon>
    </lineage>
</organism>